<gene>
    <name evidence="1" type="ORF">CEXT_9621</name>
</gene>
<name>A0AAV4YE69_CAEEX</name>
<comment type="caution">
    <text evidence="1">The sequence shown here is derived from an EMBL/GenBank/DDBJ whole genome shotgun (WGS) entry which is preliminary data.</text>
</comment>
<sequence length="86" mass="9463">MPAVNCWIVHQKAPGKAARDQGKLASAETLMLSLSPLRLLQELCFWTDGQKHSKSCNVSCRNRISGLLGMSADFIIGRCLCFVLVQ</sequence>
<protein>
    <submittedName>
        <fullName evidence="1">Uncharacterized protein</fullName>
    </submittedName>
</protein>
<accession>A0AAV4YE69</accession>
<dbReference type="AlphaFoldDB" id="A0AAV4YE69"/>
<dbReference type="Proteomes" id="UP001054945">
    <property type="component" value="Unassembled WGS sequence"/>
</dbReference>
<reference evidence="1 2" key="1">
    <citation type="submission" date="2021-06" db="EMBL/GenBank/DDBJ databases">
        <title>Caerostris extrusa draft genome.</title>
        <authorList>
            <person name="Kono N."/>
            <person name="Arakawa K."/>
        </authorList>
    </citation>
    <scope>NUCLEOTIDE SEQUENCE [LARGE SCALE GENOMIC DNA]</scope>
</reference>
<proteinExistence type="predicted"/>
<dbReference type="EMBL" id="BPLR01019123">
    <property type="protein sequence ID" value="GIZ04691.1"/>
    <property type="molecule type" value="Genomic_DNA"/>
</dbReference>
<evidence type="ECO:0000313" key="2">
    <source>
        <dbReference type="Proteomes" id="UP001054945"/>
    </source>
</evidence>
<evidence type="ECO:0000313" key="1">
    <source>
        <dbReference type="EMBL" id="GIZ04691.1"/>
    </source>
</evidence>
<organism evidence="1 2">
    <name type="scientific">Caerostris extrusa</name>
    <name type="common">Bark spider</name>
    <name type="synonym">Caerostris bankana</name>
    <dbReference type="NCBI Taxonomy" id="172846"/>
    <lineage>
        <taxon>Eukaryota</taxon>
        <taxon>Metazoa</taxon>
        <taxon>Ecdysozoa</taxon>
        <taxon>Arthropoda</taxon>
        <taxon>Chelicerata</taxon>
        <taxon>Arachnida</taxon>
        <taxon>Araneae</taxon>
        <taxon>Araneomorphae</taxon>
        <taxon>Entelegynae</taxon>
        <taxon>Araneoidea</taxon>
        <taxon>Araneidae</taxon>
        <taxon>Caerostris</taxon>
    </lineage>
</organism>
<keyword evidence="2" id="KW-1185">Reference proteome</keyword>